<accession>D8P7X0</accession>
<evidence type="ECO:0000313" key="2">
    <source>
        <dbReference type="Proteomes" id="UP000001660"/>
    </source>
</evidence>
<evidence type="ECO:0000313" key="1">
    <source>
        <dbReference type="EMBL" id="CBK43602.1"/>
    </source>
</evidence>
<dbReference type="HOGENOM" id="CLU_2877460_0_0_0"/>
<dbReference type="Proteomes" id="UP000001660">
    <property type="component" value="Chromosome"/>
</dbReference>
<name>D8P7X0_9BACT</name>
<dbReference type="EMBL" id="FP929003">
    <property type="protein sequence ID" value="CBK43602.1"/>
    <property type="molecule type" value="Genomic_DNA"/>
</dbReference>
<dbReference type="AlphaFoldDB" id="D8P7X0"/>
<sequence length="63" mass="7398">MISRFRIGHWTYTCGNEATGGMNERYEDDELEESPRRAECRTWNLECRVAPVARHERPVTNTV</sequence>
<reference evidence="1 2" key="1">
    <citation type="journal article" date="2010" name="Proc. Natl. Acad. Sci. U.S.A.">
        <title>A Nitrospira metagenome illuminates the physiology and evolution of globally important nitrite-oxidizing bacteria.</title>
        <authorList>
            <person name="Lucker S."/>
            <person name="Wagner M."/>
            <person name="Maixner F."/>
            <person name="Pelletier E."/>
            <person name="Koch H."/>
            <person name="Vacherie B."/>
            <person name="Rattei T."/>
            <person name="Sinninghe Damste J."/>
            <person name="Spieck E."/>
            <person name="Le Paslier D."/>
            <person name="Daims H."/>
        </authorList>
    </citation>
    <scope>NUCLEOTIDE SEQUENCE [LARGE SCALE GENOMIC DNA]</scope>
</reference>
<gene>
    <name evidence="1" type="ORF">NIDE3932</name>
</gene>
<dbReference type="KEGG" id="nde:NIDE3932"/>
<keyword evidence="2" id="KW-1185">Reference proteome</keyword>
<organism evidence="1 2">
    <name type="scientific">Nitrospira defluvii</name>
    <dbReference type="NCBI Taxonomy" id="330214"/>
    <lineage>
        <taxon>Bacteria</taxon>
        <taxon>Pseudomonadati</taxon>
        <taxon>Nitrospirota</taxon>
        <taxon>Nitrospiria</taxon>
        <taxon>Nitrospirales</taxon>
        <taxon>Nitrospiraceae</taxon>
        <taxon>Nitrospira</taxon>
    </lineage>
</organism>
<proteinExistence type="predicted"/>
<protein>
    <submittedName>
        <fullName evidence="1">Uncharacterized protein</fullName>
    </submittedName>
</protein>